<keyword evidence="3 6" id="KW-0808">Transferase</keyword>
<comment type="similarity">
    <text evidence="1">Belongs to the glycosyltransferase 2 family.</text>
</comment>
<feature type="region of interest" description="Disordered" evidence="4">
    <location>
        <begin position="31"/>
        <end position="54"/>
    </location>
</feature>
<dbReference type="PANTHER" id="PTHR43685:SF5">
    <property type="entry name" value="GLYCOSYLTRANSFERASE EPSE-RELATED"/>
    <property type="match status" value="1"/>
</dbReference>
<dbReference type="PANTHER" id="PTHR43685">
    <property type="entry name" value="GLYCOSYLTRANSFERASE"/>
    <property type="match status" value="1"/>
</dbReference>
<keyword evidence="2 6" id="KW-0328">Glycosyltransferase</keyword>
<sequence>MSPTARTTVVIATRNRAAELAHTLEQLAVLRPPDSDRRRRQRERRRHGGRGASCPRQDVVPRLLRIVRLRRNEGAAARTVGARYADTEFVAFCDDDSWWTGGSISRAEKLFDEYPSVALLAASVIVLPSGRLDPVCAEMADSPLGHEPHLPGPSVLGFLACSVIVRRREYLAAGGFSRLLHFAGEETLLAWDLAASGWDLCFVGELQTCHRPSSSRTSSTARIRRELRNATLTVWLRRPAQRCREVAQEVARQVLRDPTLLPVVPELAKRVPAVLRQRHTVPEWLEARIRLLENSVVGKGDGHS</sequence>
<accession>A0ABU7JST7</accession>
<reference evidence="6 7" key="1">
    <citation type="submission" date="2023-08" db="EMBL/GenBank/DDBJ databases">
        <authorList>
            <person name="Girao M."/>
            <person name="Carvalho M.F."/>
        </authorList>
    </citation>
    <scope>NUCLEOTIDE SEQUENCE [LARGE SCALE GENOMIC DNA]</scope>
    <source>
        <strain evidence="6 7">CC-R104</strain>
    </source>
</reference>
<name>A0ABU7JST7_9NOCA</name>
<evidence type="ECO:0000313" key="6">
    <source>
        <dbReference type="EMBL" id="MEE2033091.1"/>
    </source>
</evidence>
<evidence type="ECO:0000313" key="7">
    <source>
        <dbReference type="Proteomes" id="UP001331936"/>
    </source>
</evidence>
<dbReference type="SUPFAM" id="SSF53448">
    <property type="entry name" value="Nucleotide-diphospho-sugar transferases"/>
    <property type="match status" value="1"/>
</dbReference>
<gene>
    <name evidence="6" type="ORF">Q8814_13375</name>
</gene>
<comment type="caution">
    <text evidence="6">The sequence shown here is derived from an EMBL/GenBank/DDBJ whole genome shotgun (WGS) entry which is preliminary data.</text>
</comment>
<feature type="domain" description="Glycosyltransferase 2-like" evidence="5">
    <location>
        <begin position="64"/>
        <end position="120"/>
    </location>
</feature>
<dbReference type="RefSeq" id="WP_330152506.1">
    <property type="nucleotide sequence ID" value="NZ_JAUZMZ010000067.1"/>
</dbReference>
<evidence type="ECO:0000256" key="3">
    <source>
        <dbReference type="ARBA" id="ARBA00022679"/>
    </source>
</evidence>
<protein>
    <submittedName>
        <fullName evidence="6">Glycosyltransferase</fullName>
        <ecNumber evidence="6">2.4.-.-</ecNumber>
    </submittedName>
</protein>
<dbReference type="InterPro" id="IPR001173">
    <property type="entry name" value="Glyco_trans_2-like"/>
</dbReference>
<dbReference type="GO" id="GO:0016757">
    <property type="term" value="F:glycosyltransferase activity"/>
    <property type="evidence" value="ECO:0007669"/>
    <property type="project" value="UniProtKB-KW"/>
</dbReference>
<proteinExistence type="inferred from homology"/>
<keyword evidence="7" id="KW-1185">Reference proteome</keyword>
<dbReference type="EMBL" id="JAUZMZ010000067">
    <property type="protein sequence ID" value="MEE2033091.1"/>
    <property type="molecule type" value="Genomic_DNA"/>
</dbReference>
<dbReference type="Proteomes" id="UP001331936">
    <property type="component" value="Unassembled WGS sequence"/>
</dbReference>
<evidence type="ECO:0000256" key="1">
    <source>
        <dbReference type="ARBA" id="ARBA00006739"/>
    </source>
</evidence>
<organism evidence="6 7">
    <name type="scientific">Rhodococcus chondri</name>
    <dbReference type="NCBI Taxonomy" id="3065941"/>
    <lineage>
        <taxon>Bacteria</taxon>
        <taxon>Bacillati</taxon>
        <taxon>Actinomycetota</taxon>
        <taxon>Actinomycetes</taxon>
        <taxon>Mycobacteriales</taxon>
        <taxon>Nocardiaceae</taxon>
        <taxon>Rhodococcus</taxon>
    </lineage>
</organism>
<dbReference type="EC" id="2.4.-.-" evidence="6"/>
<dbReference type="InterPro" id="IPR029044">
    <property type="entry name" value="Nucleotide-diphossugar_trans"/>
</dbReference>
<evidence type="ECO:0000256" key="2">
    <source>
        <dbReference type="ARBA" id="ARBA00022676"/>
    </source>
</evidence>
<evidence type="ECO:0000259" key="5">
    <source>
        <dbReference type="Pfam" id="PF00535"/>
    </source>
</evidence>
<dbReference type="InterPro" id="IPR050834">
    <property type="entry name" value="Glycosyltransf_2"/>
</dbReference>
<dbReference type="Pfam" id="PF00535">
    <property type="entry name" value="Glycos_transf_2"/>
    <property type="match status" value="1"/>
</dbReference>
<evidence type="ECO:0000256" key="4">
    <source>
        <dbReference type="SAM" id="MobiDB-lite"/>
    </source>
</evidence>
<feature type="compositionally biased region" description="Basic residues" evidence="4">
    <location>
        <begin position="38"/>
        <end position="49"/>
    </location>
</feature>
<dbReference type="Gene3D" id="3.90.550.10">
    <property type="entry name" value="Spore Coat Polysaccharide Biosynthesis Protein SpsA, Chain A"/>
    <property type="match status" value="1"/>
</dbReference>